<organism evidence="3 4">
    <name type="scientific">Saccharomyces cerevisiae (strain AWRI1631)</name>
    <name type="common">Baker's yeast</name>
    <dbReference type="NCBI Taxonomy" id="545124"/>
    <lineage>
        <taxon>Eukaryota</taxon>
        <taxon>Fungi</taxon>
        <taxon>Dikarya</taxon>
        <taxon>Ascomycota</taxon>
        <taxon>Saccharomycotina</taxon>
        <taxon>Saccharomycetes</taxon>
        <taxon>Saccharomycetales</taxon>
        <taxon>Saccharomycetaceae</taxon>
        <taxon>Saccharomyces</taxon>
    </lineage>
</organism>
<dbReference type="SMART" id="SM00450">
    <property type="entry name" value="RHOD"/>
    <property type="match status" value="1"/>
</dbReference>
<feature type="compositionally biased region" description="Low complexity" evidence="1">
    <location>
        <begin position="535"/>
        <end position="544"/>
    </location>
</feature>
<gene>
    <name evidence="3" type="ORF">AWRI1631_42880</name>
</gene>
<proteinExistence type="predicted"/>
<name>B5VFW6_YEAS6</name>
<evidence type="ECO:0000313" key="4">
    <source>
        <dbReference type="Proteomes" id="UP000008988"/>
    </source>
</evidence>
<dbReference type="Pfam" id="PF00581">
    <property type="entry name" value="Rhodanese"/>
    <property type="match status" value="1"/>
</dbReference>
<dbReference type="InterPro" id="IPR036873">
    <property type="entry name" value="Rhodanese-like_dom_sf"/>
</dbReference>
<dbReference type="AlphaFoldDB" id="B5VFW6"/>
<accession>B5VFW6</accession>
<dbReference type="Gene3D" id="3.40.250.10">
    <property type="entry name" value="Rhodanese-like domain"/>
    <property type="match status" value="1"/>
</dbReference>
<sequence length="544" mass="61383">MEQNIISTIRDECIRHRSKYLTIAQLTAIAEAKINEFIITGKAKDQDLSSLLDKCIDILSIYKKNSKDIKNIISCKNKGAMISSNSVMIIQLNYVYYKVIHIIVTTNIPHLSEFAKIKLHKSTSDEGNGNNNNNEFQLMNIYNTLLETLLKDENIAKIKSFIKSSIKQTKLNHEQEECNLMRTGSYITSNQLNSLISSSANSASSQMEILLIDIRSRLEFNKSHIDTKNIICLEPISFKMSYSDHDLEKKSLITSPNSEIKMFQSRNLFKFIILYTDANEYNVKQQSVLLDILVNHSFEKPISDDFTKIFILESGFPGWLKSNYGRQVSSSFPSNNNIKDDSVYINGNTSGLSLQHLPKMSPSIRHSMDDSMKEMLVAPTPLNHLQQQQQQQSDNDHVLKRSSSFKKLFSNYTSPNPKNSNSNLYSISSLSISSSPSPLPLHSPDPVKGNSLPINYPETPHLWKNSETDFMTNQREQLNHNSFAHVAPINTKAITSPSRTATPKLQRFPQTISMNLNMNSNGHSSATSTIQPSCLSLSNNDSLD</sequence>
<feature type="non-terminal residue" evidence="3">
    <location>
        <position position="544"/>
    </location>
</feature>
<dbReference type="SUPFAM" id="SSF52821">
    <property type="entry name" value="Rhodanese/Cell cycle control phosphatase"/>
    <property type="match status" value="1"/>
</dbReference>
<evidence type="ECO:0000313" key="3">
    <source>
        <dbReference type="EMBL" id="EDZ73173.1"/>
    </source>
</evidence>
<dbReference type="InterPro" id="IPR001763">
    <property type="entry name" value="Rhodanese-like_dom"/>
</dbReference>
<feature type="domain" description="Rhodanese" evidence="2">
    <location>
        <begin position="205"/>
        <end position="328"/>
    </location>
</feature>
<dbReference type="EMBL" id="ABSV01000424">
    <property type="protein sequence ID" value="EDZ73173.1"/>
    <property type="molecule type" value="Genomic_DNA"/>
</dbReference>
<comment type="caution">
    <text evidence="3">The sequence shown here is derived from an EMBL/GenBank/DDBJ whole genome shotgun (WGS) entry which is preliminary data.</text>
</comment>
<protein>
    <submittedName>
        <fullName evidence="3">YDR069Cp-like protein</fullName>
    </submittedName>
</protein>
<evidence type="ECO:0000259" key="2">
    <source>
        <dbReference type="PROSITE" id="PS50206"/>
    </source>
</evidence>
<feature type="compositionally biased region" description="Polar residues" evidence="1">
    <location>
        <begin position="521"/>
        <end position="534"/>
    </location>
</feature>
<feature type="region of interest" description="Disordered" evidence="1">
    <location>
        <begin position="521"/>
        <end position="544"/>
    </location>
</feature>
<evidence type="ECO:0000256" key="1">
    <source>
        <dbReference type="SAM" id="MobiDB-lite"/>
    </source>
</evidence>
<dbReference type="Proteomes" id="UP000008988">
    <property type="component" value="Unassembled WGS sequence"/>
</dbReference>
<reference evidence="3 4" key="1">
    <citation type="journal article" date="2008" name="FEMS Yeast Res.">
        <title>Comparative genome analysis of a Saccharomyces cerevisiae wine strain.</title>
        <authorList>
            <person name="Borneman A.R."/>
            <person name="Forgan A.H."/>
            <person name="Pretorius I.S."/>
            <person name="Chambers P.J."/>
        </authorList>
    </citation>
    <scope>NUCLEOTIDE SEQUENCE [LARGE SCALE GENOMIC DNA]</scope>
    <source>
        <strain evidence="3 4">AWRI1631</strain>
    </source>
</reference>
<dbReference type="PROSITE" id="PS50206">
    <property type="entry name" value="RHODANESE_3"/>
    <property type="match status" value="1"/>
</dbReference>